<gene>
    <name evidence="2" type="ORF">B0H16DRAFT_1688606</name>
</gene>
<feature type="compositionally biased region" description="Low complexity" evidence="1">
    <location>
        <begin position="224"/>
        <end position="235"/>
    </location>
</feature>
<dbReference type="Proteomes" id="UP001215598">
    <property type="component" value="Unassembled WGS sequence"/>
</dbReference>
<feature type="compositionally biased region" description="Pro residues" evidence="1">
    <location>
        <begin position="1"/>
        <end position="22"/>
    </location>
</feature>
<feature type="region of interest" description="Disordered" evidence="1">
    <location>
        <begin position="1"/>
        <end position="30"/>
    </location>
</feature>
<proteinExistence type="predicted"/>
<sequence length="274" mass="29854">MSPPSYIYPPPTIPAPLPPSPILDPSRSHNPVNIDRHMSPDEVVSRILEADPQTANYQNIKPATTHGFDRVRKKTIEHLDKPLAVVCWKLVQSRNGPGLCNPKAIEPIVALLRAFVRTEGAKNGEQPIRDFWHKLDNWLAARRGDAGEDWAGGKKANFRPHSFVDRIIAADNSMHARPALAIAADNRLVYCCKYAPFERSASSAYPASPSSSVRSSSSSAGLSGSWASGSGSTSALNAAPAHHNSNLYSDSLPPQTRPRANAKQTLPFILNQER</sequence>
<dbReference type="EMBL" id="JARKIB010000036">
    <property type="protein sequence ID" value="KAJ7761047.1"/>
    <property type="molecule type" value="Genomic_DNA"/>
</dbReference>
<name>A0AAD7JB05_9AGAR</name>
<keyword evidence="3" id="KW-1185">Reference proteome</keyword>
<reference evidence="2" key="1">
    <citation type="submission" date="2023-03" db="EMBL/GenBank/DDBJ databases">
        <title>Massive genome expansion in bonnet fungi (Mycena s.s.) driven by repeated elements and novel gene families across ecological guilds.</title>
        <authorList>
            <consortium name="Lawrence Berkeley National Laboratory"/>
            <person name="Harder C.B."/>
            <person name="Miyauchi S."/>
            <person name="Viragh M."/>
            <person name="Kuo A."/>
            <person name="Thoen E."/>
            <person name="Andreopoulos B."/>
            <person name="Lu D."/>
            <person name="Skrede I."/>
            <person name="Drula E."/>
            <person name="Henrissat B."/>
            <person name="Morin E."/>
            <person name="Kohler A."/>
            <person name="Barry K."/>
            <person name="LaButti K."/>
            <person name="Morin E."/>
            <person name="Salamov A."/>
            <person name="Lipzen A."/>
            <person name="Mereny Z."/>
            <person name="Hegedus B."/>
            <person name="Baldrian P."/>
            <person name="Stursova M."/>
            <person name="Weitz H."/>
            <person name="Taylor A."/>
            <person name="Grigoriev I.V."/>
            <person name="Nagy L.G."/>
            <person name="Martin F."/>
            <person name="Kauserud H."/>
        </authorList>
    </citation>
    <scope>NUCLEOTIDE SEQUENCE</scope>
    <source>
        <strain evidence="2">CBHHK182m</strain>
    </source>
</reference>
<accession>A0AAD7JB05</accession>
<organism evidence="2 3">
    <name type="scientific">Mycena metata</name>
    <dbReference type="NCBI Taxonomy" id="1033252"/>
    <lineage>
        <taxon>Eukaryota</taxon>
        <taxon>Fungi</taxon>
        <taxon>Dikarya</taxon>
        <taxon>Basidiomycota</taxon>
        <taxon>Agaricomycotina</taxon>
        <taxon>Agaricomycetes</taxon>
        <taxon>Agaricomycetidae</taxon>
        <taxon>Agaricales</taxon>
        <taxon>Marasmiineae</taxon>
        <taxon>Mycenaceae</taxon>
        <taxon>Mycena</taxon>
    </lineage>
</organism>
<evidence type="ECO:0000313" key="2">
    <source>
        <dbReference type="EMBL" id="KAJ7761047.1"/>
    </source>
</evidence>
<feature type="compositionally biased region" description="Polar residues" evidence="1">
    <location>
        <begin position="243"/>
        <end position="254"/>
    </location>
</feature>
<evidence type="ECO:0000256" key="1">
    <source>
        <dbReference type="SAM" id="MobiDB-lite"/>
    </source>
</evidence>
<dbReference type="AlphaFoldDB" id="A0AAD7JB05"/>
<feature type="region of interest" description="Disordered" evidence="1">
    <location>
        <begin position="224"/>
        <end position="274"/>
    </location>
</feature>
<evidence type="ECO:0000313" key="3">
    <source>
        <dbReference type="Proteomes" id="UP001215598"/>
    </source>
</evidence>
<comment type="caution">
    <text evidence="2">The sequence shown here is derived from an EMBL/GenBank/DDBJ whole genome shotgun (WGS) entry which is preliminary data.</text>
</comment>
<protein>
    <submittedName>
        <fullName evidence="2">Uncharacterized protein</fullName>
    </submittedName>
</protein>